<sequence>MEAKAIKKRNPHVNNIILKVIECLRCASRPLLLSEIEQIIKIPISAKEDLLDIIKDTRKICYDPVQERFSLNKLYPINDRFSLLDFLKSGPHGIPENQDLFDCYRGIEKDIATLKEQGLIRTIYNTDKDKKFNVLFYKNPDDTVEINSKPIDQFVKDLWKKLPKRDPVERLKIIDGCNKRRKL</sequence>
<proteinExistence type="predicted"/>
<dbReference type="GO" id="GO:0001097">
    <property type="term" value="F:TFIIH-class transcription factor complex binding"/>
    <property type="evidence" value="ECO:0007669"/>
    <property type="project" value="TreeGrafter"/>
</dbReference>
<keyword evidence="3" id="KW-1185">Reference proteome</keyword>
<organism evidence="2 3">
    <name type="scientific">Blepharisma stoltei</name>
    <dbReference type="NCBI Taxonomy" id="1481888"/>
    <lineage>
        <taxon>Eukaryota</taxon>
        <taxon>Sar</taxon>
        <taxon>Alveolata</taxon>
        <taxon>Ciliophora</taxon>
        <taxon>Postciliodesmatophora</taxon>
        <taxon>Heterotrichea</taxon>
        <taxon>Heterotrichida</taxon>
        <taxon>Blepharismidae</taxon>
        <taxon>Blepharisma</taxon>
    </lineage>
</organism>
<dbReference type="EMBL" id="CAJZBQ010000054">
    <property type="protein sequence ID" value="CAG9332527.1"/>
    <property type="molecule type" value="Genomic_DNA"/>
</dbReference>
<dbReference type="PROSITE" id="PS51351">
    <property type="entry name" value="TFIIE_BETA_C"/>
    <property type="match status" value="1"/>
</dbReference>
<evidence type="ECO:0000313" key="2">
    <source>
        <dbReference type="EMBL" id="CAG9332527.1"/>
    </source>
</evidence>
<evidence type="ECO:0000259" key="1">
    <source>
        <dbReference type="PROSITE" id="PS51351"/>
    </source>
</evidence>
<dbReference type="AlphaFoldDB" id="A0AAU9K3T1"/>
<dbReference type="Proteomes" id="UP001162131">
    <property type="component" value="Unassembled WGS sequence"/>
</dbReference>
<feature type="domain" description="TFIIE beta" evidence="1">
    <location>
        <begin position="2"/>
        <end position="78"/>
    </location>
</feature>
<dbReference type="GO" id="GO:0006367">
    <property type="term" value="P:transcription initiation at RNA polymerase II promoter"/>
    <property type="evidence" value="ECO:0007669"/>
    <property type="project" value="InterPro"/>
</dbReference>
<protein>
    <recommendedName>
        <fullName evidence="1">TFIIE beta domain-containing protein</fullName>
    </recommendedName>
</protein>
<dbReference type="GO" id="GO:0005673">
    <property type="term" value="C:transcription factor TFIIE complex"/>
    <property type="evidence" value="ECO:0007669"/>
    <property type="project" value="InterPro"/>
</dbReference>
<reference evidence="2" key="1">
    <citation type="submission" date="2021-09" db="EMBL/GenBank/DDBJ databases">
        <authorList>
            <consortium name="AG Swart"/>
            <person name="Singh M."/>
            <person name="Singh A."/>
            <person name="Seah K."/>
            <person name="Emmerich C."/>
        </authorList>
    </citation>
    <scope>NUCLEOTIDE SEQUENCE</scope>
    <source>
        <strain evidence="2">ATCC30299</strain>
    </source>
</reference>
<accession>A0AAU9K3T1</accession>
<dbReference type="PANTHER" id="PTHR12716">
    <property type="entry name" value="TRANSCRIPTION INITIATION FACTOR IIE, BETA SUBUNIT"/>
    <property type="match status" value="1"/>
</dbReference>
<dbReference type="PANTHER" id="PTHR12716:SF8">
    <property type="entry name" value="TRANSCRIPTION INITIATION FACTOR IIE SUBUNIT BETA"/>
    <property type="match status" value="1"/>
</dbReference>
<name>A0AAU9K3T1_9CILI</name>
<evidence type="ECO:0000313" key="3">
    <source>
        <dbReference type="Proteomes" id="UP001162131"/>
    </source>
</evidence>
<dbReference type="InterPro" id="IPR016656">
    <property type="entry name" value="TFIIE-bsu"/>
</dbReference>
<gene>
    <name evidence="2" type="ORF">BSTOLATCC_MIC55972</name>
</gene>
<dbReference type="InterPro" id="IPR003166">
    <property type="entry name" value="TFIIE_bsu_DNA-bd"/>
</dbReference>
<comment type="caution">
    <text evidence="2">The sequence shown here is derived from an EMBL/GenBank/DDBJ whole genome shotgun (WGS) entry which is preliminary data.</text>
</comment>